<keyword evidence="11" id="KW-1185">Reference proteome</keyword>
<keyword evidence="9" id="KW-0732">Signal</keyword>
<evidence type="ECO:0000256" key="5">
    <source>
        <dbReference type="ARBA" id="ARBA00034746"/>
    </source>
</evidence>
<evidence type="ECO:0000256" key="7">
    <source>
        <dbReference type="ARBA" id="ARBA00034902"/>
    </source>
</evidence>
<dbReference type="PANTHER" id="PTHR12883">
    <property type="entry name" value="ADIPOCYTE-SPECIFIC PROTEIN 4-RELATED"/>
    <property type="match status" value="1"/>
</dbReference>
<evidence type="ECO:0000256" key="9">
    <source>
        <dbReference type="SAM" id="SignalP"/>
    </source>
</evidence>
<dbReference type="Pfam" id="PF07946">
    <property type="entry name" value="CCDC47"/>
    <property type="match status" value="1"/>
</dbReference>
<feature type="signal peptide" evidence="9">
    <location>
        <begin position="1"/>
        <end position="16"/>
    </location>
</feature>
<evidence type="ECO:0000256" key="6">
    <source>
        <dbReference type="ARBA" id="ARBA00034875"/>
    </source>
</evidence>
<protein>
    <recommendedName>
        <fullName evidence="6">PAT complex subunit CCDC47</fullName>
    </recommendedName>
    <alternativeName>
        <fullName evidence="7">Coiled-coil domain-containing protein 47</fullName>
    </alternativeName>
</protein>
<evidence type="ECO:0000313" key="11">
    <source>
        <dbReference type="Proteomes" id="UP001158576"/>
    </source>
</evidence>
<dbReference type="InterPro" id="IPR012879">
    <property type="entry name" value="CCDC47"/>
</dbReference>
<proteinExistence type="inferred from homology"/>
<accession>A0ABN7SBK0</accession>
<feature type="chain" id="PRO_5045672152" description="PAT complex subunit CCDC47" evidence="9">
    <location>
        <begin position="17"/>
        <end position="439"/>
    </location>
</feature>
<evidence type="ECO:0000256" key="1">
    <source>
        <dbReference type="ARBA" id="ARBA00022692"/>
    </source>
</evidence>
<comment type="similarity">
    <text evidence="5">Belongs to the CCDC47 family.</text>
</comment>
<evidence type="ECO:0000256" key="3">
    <source>
        <dbReference type="ARBA" id="ARBA00023136"/>
    </source>
</evidence>
<evidence type="ECO:0000256" key="4">
    <source>
        <dbReference type="ARBA" id="ARBA00034697"/>
    </source>
</evidence>
<evidence type="ECO:0000256" key="8">
    <source>
        <dbReference type="SAM" id="MobiDB-lite"/>
    </source>
</evidence>
<reference evidence="10 11" key="1">
    <citation type="submission" date="2021-04" db="EMBL/GenBank/DDBJ databases">
        <authorList>
            <person name="Bliznina A."/>
        </authorList>
    </citation>
    <scope>NUCLEOTIDE SEQUENCE [LARGE SCALE GENOMIC DNA]</scope>
</reference>
<keyword evidence="1" id="KW-0812">Transmembrane</keyword>
<keyword evidence="3" id="KW-0472">Membrane</keyword>
<feature type="region of interest" description="Disordered" evidence="8">
    <location>
        <begin position="366"/>
        <end position="439"/>
    </location>
</feature>
<dbReference type="Proteomes" id="UP001158576">
    <property type="component" value="Chromosome XSR"/>
</dbReference>
<comment type="subcellular location">
    <subcellularLocation>
        <location evidence="4">Rough endoplasmic reticulum membrane</location>
        <topology evidence="4">Single-pass type I membrane protein</topology>
    </subcellularLocation>
</comment>
<feature type="compositionally biased region" description="Basic residues" evidence="8">
    <location>
        <begin position="427"/>
        <end position="439"/>
    </location>
</feature>
<name>A0ABN7SBK0_OIKDI</name>
<evidence type="ECO:0000313" key="10">
    <source>
        <dbReference type="EMBL" id="CAG5097334.1"/>
    </source>
</evidence>
<keyword evidence="2" id="KW-1133">Transmembrane helix</keyword>
<dbReference type="PANTHER" id="PTHR12883:SF0">
    <property type="entry name" value="PAT COMPLEX SUBUNIT CCDC47"/>
    <property type="match status" value="1"/>
</dbReference>
<organism evidence="10 11">
    <name type="scientific">Oikopleura dioica</name>
    <name type="common">Tunicate</name>
    <dbReference type="NCBI Taxonomy" id="34765"/>
    <lineage>
        <taxon>Eukaryota</taxon>
        <taxon>Metazoa</taxon>
        <taxon>Chordata</taxon>
        <taxon>Tunicata</taxon>
        <taxon>Appendicularia</taxon>
        <taxon>Copelata</taxon>
        <taxon>Oikopleuridae</taxon>
        <taxon>Oikopleura</taxon>
    </lineage>
</organism>
<sequence length="439" mass="50492">MKLASFLFFLFAFAYAQDDFAAFNGDEDDVPATVDEEAVIEEIDDDEPVDFNEFSEGVDVGHEMMDRTDEELDPDEFENIPTNSKPSDDLKVINVNEVPKNARPVKPVYTIEYGLSAIIVIYIVNYVYGRLTNGTIATDWFGTAQPFLESQFALVGDDRMQKEPVSSLQMTRDADHVFSIWCSGRMNVDGLLATLRLNKRQDAMSAIYSTYIQPTSDRMILKFTMEKIEPLCFVVGKSSTVKEVFENYPDVGTFCADKIRSADKLGLSNMSYVAETVDSLSVFDKKMCNLFASAKDSLISLHVSDSFVGPRVPDGEESEPISKVCIFVFDMKDVQQNATQFLKLAVYFVDQLAKFSLGKEAYEKHKKRRAKQAEAQDRIRHQERQEELARKKEETRREEYKKMFEEQDPEKQKKLEYDLNKRDLKRQQRKQKPRMSFRT</sequence>
<evidence type="ECO:0000256" key="2">
    <source>
        <dbReference type="ARBA" id="ARBA00022989"/>
    </source>
</evidence>
<dbReference type="EMBL" id="OU015569">
    <property type="protein sequence ID" value="CAG5097334.1"/>
    <property type="molecule type" value="Genomic_DNA"/>
</dbReference>
<gene>
    <name evidence="10" type="ORF">OKIOD_LOCUS6588</name>
</gene>
<feature type="compositionally biased region" description="Basic and acidic residues" evidence="8">
    <location>
        <begin position="371"/>
        <end position="426"/>
    </location>
</feature>